<evidence type="ECO:0000256" key="7">
    <source>
        <dbReference type="ARBA" id="ARBA00031036"/>
    </source>
</evidence>
<keyword evidence="11" id="KW-1185">Reference proteome</keyword>
<dbReference type="SUPFAM" id="SSF53167">
    <property type="entry name" value="Purine and uridine phosphorylases"/>
    <property type="match status" value="1"/>
</dbReference>
<dbReference type="CDD" id="cd09009">
    <property type="entry name" value="PNP-EcPNPII_like"/>
    <property type="match status" value="1"/>
</dbReference>
<evidence type="ECO:0000256" key="3">
    <source>
        <dbReference type="ARBA" id="ARBA00006751"/>
    </source>
</evidence>
<organism evidence="10 11">
    <name type="scientific">Schaalia naturae</name>
    <dbReference type="NCBI Taxonomy" id="635203"/>
    <lineage>
        <taxon>Bacteria</taxon>
        <taxon>Bacillati</taxon>
        <taxon>Actinomycetota</taxon>
        <taxon>Actinomycetes</taxon>
        <taxon>Actinomycetales</taxon>
        <taxon>Actinomycetaceae</taxon>
        <taxon>Schaalia</taxon>
    </lineage>
</organism>
<dbReference type="InterPro" id="IPR035994">
    <property type="entry name" value="Nucleoside_phosphorylase_sf"/>
</dbReference>
<feature type="domain" description="Nucleoside phosphorylase" evidence="9">
    <location>
        <begin position="70"/>
        <end position="263"/>
    </location>
</feature>
<dbReference type="Gene3D" id="3.40.50.1580">
    <property type="entry name" value="Nucleoside phosphorylase domain"/>
    <property type="match status" value="1"/>
</dbReference>
<dbReference type="RefSeq" id="WP_380971698.1">
    <property type="nucleotide sequence ID" value="NZ_JBHTEF010000001.1"/>
</dbReference>
<comment type="pathway">
    <text evidence="2">Purine metabolism; purine nucleoside salvage.</text>
</comment>
<evidence type="ECO:0000256" key="4">
    <source>
        <dbReference type="ARBA" id="ARBA00011886"/>
    </source>
</evidence>
<evidence type="ECO:0000256" key="6">
    <source>
        <dbReference type="ARBA" id="ARBA00022679"/>
    </source>
</evidence>
<dbReference type="EMBL" id="JBHTEF010000001">
    <property type="protein sequence ID" value="MFC7580035.1"/>
    <property type="molecule type" value="Genomic_DNA"/>
</dbReference>
<evidence type="ECO:0000256" key="2">
    <source>
        <dbReference type="ARBA" id="ARBA00005058"/>
    </source>
</evidence>
<name>A0ABW2SJK3_9ACTO</name>
<evidence type="ECO:0000313" key="11">
    <source>
        <dbReference type="Proteomes" id="UP001596527"/>
    </source>
</evidence>
<dbReference type="Proteomes" id="UP001596527">
    <property type="component" value="Unassembled WGS sequence"/>
</dbReference>
<gene>
    <name evidence="10" type="ORF">ACFQWG_02175</name>
</gene>
<dbReference type="PANTHER" id="PTHR11904:SF9">
    <property type="entry name" value="PURINE NUCLEOSIDE PHOSPHORYLASE-RELATED"/>
    <property type="match status" value="1"/>
</dbReference>
<dbReference type="Pfam" id="PF01048">
    <property type="entry name" value="PNP_UDP_1"/>
    <property type="match status" value="1"/>
</dbReference>
<evidence type="ECO:0000259" key="9">
    <source>
        <dbReference type="Pfam" id="PF01048"/>
    </source>
</evidence>
<proteinExistence type="inferred from homology"/>
<dbReference type="InterPro" id="IPR000845">
    <property type="entry name" value="Nucleoside_phosphorylase_d"/>
</dbReference>
<evidence type="ECO:0000313" key="10">
    <source>
        <dbReference type="EMBL" id="MFC7580035.1"/>
    </source>
</evidence>
<comment type="function">
    <text evidence="1">The purine nucleoside phosphorylases catalyze the phosphorolytic breakdown of the N-glycosidic bond in the beta-(deoxy)ribonucleoside molecules, with the formation of the corresponding free purine bases and pentose-1-phosphate. Cleaves guanosine, inosine, 2'-deoxyguanosine and 2'-deoxyinosine.</text>
</comment>
<reference evidence="11" key="1">
    <citation type="journal article" date="2019" name="Int. J. Syst. Evol. Microbiol.">
        <title>The Global Catalogue of Microorganisms (GCM) 10K type strain sequencing project: providing services to taxonomists for standard genome sequencing and annotation.</title>
        <authorList>
            <consortium name="The Broad Institute Genomics Platform"/>
            <consortium name="The Broad Institute Genome Sequencing Center for Infectious Disease"/>
            <person name="Wu L."/>
            <person name="Ma J."/>
        </authorList>
    </citation>
    <scope>NUCLEOTIDE SEQUENCE [LARGE SCALE GENOMIC DNA]</scope>
    <source>
        <strain evidence="11">CCUG 56698</strain>
    </source>
</reference>
<comment type="catalytic activity">
    <reaction evidence="8">
        <text>a purine 2'-deoxy-D-ribonucleoside + phosphate = a purine nucleobase + 2-deoxy-alpha-D-ribose 1-phosphate</text>
        <dbReference type="Rhea" id="RHEA:36431"/>
        <dbReference type="ChEBI" id="CHEBI:26386"/>
        <dbReference type="ChEBI" id="CHEBI:43474"/>
        <dbReference type="ChEBI" id="CHEBI:57259"/>
        <dbReference type="ChEBI" id="CHEBI:142361"/>
        <dbReference type="EC" id="2.4.2.1"/>
    </reaction>
</comment>
<dbReference type="EC" id="2.4.2.1" evidence="4"/>
<keyword evidence="5" id="KW-0328">Glycosyltransferase</keyword>
<comment type="similarity">
    <text evidence="3">Belongs to the PNP/MTAP phosphorylase family.</text>
</comment>
<keyword evidence="6" id="KW-0808">Transferase</keyword>
<evidence type="ECO:0000256" key="1">
    <source>
        <dbReference type="ARBA" id="ARBA00002678"/>
    </source>
</evidence>
<protein>
    <recommendedName>
        <fullName evidence="4">purine-nucleoside phosphorylase</fullName>
        <ecNumber evidence="4">2.4.2.1</ecNumber>
    </recommendedName>
    <alternativeName>
        <fullName evidence="7">Inosine-guanosine phosphorylase</fullName>
    </alternativeName>
</protein>
<evidence type="ECO:0000256" key="8">
    <source>
        <dbReference type="ARBA" id="ARBA00048556"/>
    </source>
</evidence>
<dbReference type="InterPro" id="IPR011268">
    <property type="entry name" value="Purine_phosphorylase"/>
</dbReference>
<dbReference type="PANTHER" id="PTHR11904">
    <property type="entry name" value="METHYLTHIOADENOSINE/PURINE NUCLEOSIDE PHOSPHORYLASE"/>
    <property type="match status" value="1"/>
</dbReference>
<sequence>MTPEEFPQALLRAESHEDARAIARLSGVERHDTVVVLGSGLAGALESWGEPRARFPLSAIPGVLEPQADGHVDEVRSYRRAGRDVLVALGRTHLYEGASASRVTSFVRAAAASGASRAVLCNANGCLRDWALGDVMAIEDHLNFSGHSPFDGTVFLDPRDTWDPALTDVVAGVCQRRGVYAILRGPEYQTRAETRWLASTGADCVGMSTVMEALTLRALGVRVAGMSVVSDLSFAEASTDPSAVVEAAARAGETVRRGIEAVLAAA</sequence>
<accession>A0ABW2SJK3</accession>
<comment type="caution">
    <text evidence="10">The sequence shown here is derived from an EMBL/GenBank/DDBJ whole genome shotgun (WGS) entry which is preliminary data.</text>
</comment>
<evidence type="ECO:0000256" key="5">
    <source>
        <dbReference type="ARBA" id="ARBA00022676"/>
    </source>
</evidence>